<dbReference type="PROSITE" id="PS51063">
    <property type="entry name" value="HTH_CRP_2"/>
    <property type="match status" value="1"/>
</dbReference>
<evidence type="ECO:0008006" key="7">
    <source>
        <dbReference type="Google" id="ProtNLM"/>
    </source>
</evidence>
<evidence type="ECO:0000313" key="6">
    <source>
        <dbReference type="EMBL" id="CAA9560858.1"/>
    </source>
</evidence>
<proteinExistence type="predicted"/>
<feature type="domain" description="HTH crp-type" evidence="5">
    <location>
        <begin position="183"/>
        <end position="248"/>
    </location>
</feature>
<evidence type="ECO:0000256" key="3">
    <source>
        <dbReference type="ARBA" id="ARBA00023163"/>
    </source>
</evidence>
<dbReference type="InterPro" id="IPR018490">
    <property type="entry name" value="cNMP-bd_dom_sf"/>
</dbReference>
<dbReference type="InterPro" id="IPR036390">
    <property type="entry name" value="WH_DNA-bd_sf"/>
</dbReference>
<sequence>MPAPAALQRKLADLTRRSGRRPGRTGEAASGAESGEVAAKIGYLLETEVFAPLSGAERQWLAESTTMVSCERGRVFYAPDEPGEVVFILKRGRVDLYRVAPDGRKLVVATLGAHTIFGEMGLLGQAMYGCFAEAAEESLICVLSRSDLQGLIRPNPEVGLRLLAEIGGRLQRREEELEALAFRGLPARLASLLLREADAYGTVAGYSHQELAERLGTYRETVSQVLGRFRGEGLVAVEPRRIRLLDRDALEARAEG</sequence>
<dbReference type="SUPFAM" id="SSF46785">
    <property type="entry name" value="Winged helix' DNA-binding domain"/>
    <property type="match status" value="1"/>
</dbReference>
<evidence type="ECO:0000256" key="2">
    <source>
        <dbReference type="ARBA" id="ARBA00023125"/>
    </source>
</evidence>
<dbReference type="GO" id="GO:0003700">
    <property type="term" value="F:DNA-binding transcription factor activity"/>
    <property type="evidence" value="ECO:0007669"/>
    <property type="project" value="TreeGrafter"/>
</dbReference>
<dbReference type="EMBL" id="CADCWF010000160">
    <property type="protein sequence ID" value="CAA9560858.1"/>
    <property type="molecule type" value="Genomic_DNA"/>
</dbReference>
<protein>
    <recommendedName>
        <fullName evidence="7">Transcriptional regulator, Crp/Fnr family</fullName>
    </recommendedName>
</protein>
<keyword evidence="2" id="KW-0238">DNA-binding</keyword>
<dbReference type="AlphaFoldDB" id="A0A6J4UZ45"/>
<evidence type="ECO:0000259" key="5">
    <source>
        <dbReference type="PROSITE" id="PS51063"/>
    </source>
</evidence>
<dbReference type="Gene3D" id="1.10.10.10">
    <property type="entry name" value="Winged helix-like DNA-binding domain superfamily/Winged helix DNA-binding domain"/>
    <property type="match status" value="1"/>
</dbReference>
<dbReference type="PANTHER" id="PTHR24567">
    <property type="entry name" value="CRP FAMILY TRANSCRIPTIONAL REGULATORY PROTEIN"/>
    <property type="match status" value="1"/>
</dbReference>
<dbReference type="InterPro" id="IPR050397">
    <property type="entry name" value="Env_Response_Regulators"/>
</dbReference>
<dbReference type="InterPro" id="IPR014710">
    <property type="entry name" value="RmlC-like_jellyroll"/>
</dbReference>
<dbReference type="SMART" id="SM00419">
    <property type="entry name" value="HTH_CRP"/>
    <property type="match status" value="1"/>
</dbReference>
<feature type="domain" description="Cyclic nucleotide-binding" evidence="4">
    <location>
        <begin position="49"/>
        <end position="169"/>
    </location>
</feature>
<dbReference type="Pfam" id="PF00027">
    <property type="entry name" value="cNMP_binding"/>
    <property type="match status" value="1"/>
</dbReference>
<dbReference type="Pfam" id="PF13545">
    <property type="entry name" value="HTH_Crp_2"/>
    <property type="match status" value="1"/>
</dbReference>
<evidence type="ECO:0000256" key="1">
    <source>
        <dbReference type="ARBA" id="ARBA00023015"/>
    </source>
</evidence>
<dbReference type="GO" id="GO:0005829">
    <property type="term" value="C:cytosol"/>
    <property type="evidence" value="ECO:0007669"/>
    <property type="project" value="TreeGrafter"/>
</dbReference>
<dbReference type="CDD" id="cd00038">
    <property type="entry name" value="CAP_ED"/>
    <property type="match status" value="1"/>
</dbReference>
<dbReference type="GO" id="GO:0003677">
    <property type="term" value="F:DNA binding"/>
    <property type="evidence" value="ECO:0007669"/>
    <property type="project" value="UniProtKB-KW"/>
</dbReference>
<gene>
    <name evidence="6" type="ORF">AVDCRST_MAG59-2574</name>
</gene>
<organism evidence="6">
    <name type="scientific">uncultured Thermomicrobiales bacterium</name>
    <dbReference type="NCBI Taxonomy" id="1645740"/>
    <lineage>
        <taxon>Bacteria</taxon>
        <taxon>Pseudomonadati</taxon>
        <taxon>Thermomicrobiota</taxon>
        <taxon>Thermomicrobia</taxon>
        <taxon>Thermomicrobiales</taxon>
        <taxon>environmental samples</taxon>
    </lineage>
</organism>
<accession>A0A6J4UZ45</accession>
<reference evidence="6" key="1">
    <citation type="submission" date="2020-02" db="EMBL/GenBank/DDBJ databases">
        <authorList>
            <person name="Meier V. D."/>
        </authorList>
    </citation>
    <scope>NUCLEOTIDE SEQUENCE</scope>
    <source>
        <strain evidence="6">AVDCRST_MAG59</strain>
    </source>
</reference>
<dbReference type="InterPro" id="IPR000595">
    <property type="entry name" value="cNMP-bd_dom"/>
</dbReference>
<dbReference type="PANTHER" id="PTHR24567:SF74">
    <property type="entry name" value="HTH-TYPE TRANSCRIPTIONAL REGULATOR ARCR"/>
    <property type="match status" value="1"/>
</dbReference>
<dbReference type="SMART" id="SM00100">
    <property type="entry name" value="cNMP"/>
    <property type="match status" value="1"/>
</dbReference>
<keyword evidence="3" id="KW-0804">Transcription</keyword>
<dbReference type="Gene3D" id="2.60.120.10">
    <property type="entry name" value="Jelly Rolls"/>
    <property type="match status" value="1"/>
</dbReference>
<dbReference type="InterPro" id="IPR036388">
    <property type="entry name" value="WH-like_DNA-bd_sf"/>
</dbReference>
<keyword evidence="1" id="KW-0805">Transcription regulation</keyword>
<name>A0A6J4UZ45_9BACT</name>
<dbReference type="PROSITE" id="PS50042">
    <property type="entry name" value="CNMP_BINDING_3"/>
    <property type="match status" value="1"/>
</dbReference>
<dbReference type="InterPro" id="IPR012318">
    <property type="entry name" value="HTH_CRP"/>
</dbReference>
<dbReference type="SUPFAM" id="SSF51206">
    <property type="entry name" value="cAMP-binding domain-like"/>
    <property type="match status" value="1"/>
</dbReference>
<evidence type="ECO:0000259" key="4">
    <source>
        <dbReference type="PROSITE" id="PS50042"/>
    </source>
</evidence>